<keyword evidence="5 6" id="KW-0472">Membrane</keyword>
<dbReference type="PANTHER" id="PTHR23427:SF2">
    <property type="entry name" value="SURFEIT LOCUS PROTEIN 1"/>
    <property type="match status" value="1"/>
</dbReference>
<evidence type="ECO:0000256" key="5">
    <source>
        <dbReference type="ARBA" id="ARBA00023136"/>
    </source>
</evidence>
<keyword evidence="6" id="KW-1003">Cell membrane</keyword>
<organism evidence="7 8">
    <name type="scientific">Phaeobacter inhibens</name>
    <dbReference type="NCBI Taxonomy" id="221822"/>
    <lineage>
        <taxon>Bacteria</taxon>
        <taxon>Pseudomonadati</taxon>
        <taxon>Pseudomonadota</taxon>
        <taxon>Alphaproteobacteria</taxon>
        <taxon>Rhodobacterales</taxon>
        <taxon>Roseobacteraceae</taxon>
        <taxon>Phaeobacter</taxon>
    </lineage>
</organism>
<evidence type="ECO:0000313" key="7">
    <source>
        <dbReference type="EMBL" id="AUQ98029.1"/>
    </source>
</evidence>
<comment type="similarity">
    <text evidence="2 6">Belongs to the SURF1 family.</text>
</comment>
<keyword evidence="3 6" id="KW-0812">Transmembrane</keyword>
<dbReference type="Pfam" id="PF02104">
    <property type="entry name" value="SURF1"/>
    <property type="match status" value="1"/>
</dbReference>
<dbReference type="RefSeq" id="WP_102884293.1">
    <property type="nucleotide sequence ID" value="NZ_CP010725.1"/>
</dbReference>
<dbReference type="EMBL" id="CP010725">
    <property type="protein sequence ID" value="AUQ98029.1"/>
    <property type="molecule type" value="Genomic_DNA"/>
</dbReference>
<evidence type="ECO:0000256" key="1">
    <source>
        <dbReference type="ARBA" id="ARBA00004370"/>
    </source>
</evidence>
<dbReference type="Proteomes" id="UP000236447">
    <property type="component" value="Chromosome"/>
</dbReference>
<accession>A0A2I7K5Z0</accession>
<dbReference type="CDD" id="cd06662">
    <property type="entry name" value="SURF1"/>
    <property type="match status" value="1"/>
</dbReference>
<dbReference type="GO" id="GO:0005886">
    <property type="term" value="C:plasma membrane"/>
    <property type="evidence" value="ECO:0007669"/>
    <property type="project" value="UniProtKB-SubCell"/>
</dbReference>
<evidence type="ECO:0000256" key="2">
    <source>
        <dbReference type="ARBA" id="ARBA00007165"/>
    </source>
</evidence>
<gene>
    <name evidence="7" type="ORF">PhaeoP88_00632</name>
</gene>
<evidence type="ECO:0000256" key="3">
    <source>
        <dbReference type="ARBA" id="ARBA00022692"/>
    </source>
</evidence>
<dbReference type="PANTHER" id="PTHR23427">
    <property type="entry name" value="SURFEIT LOCUS PROTEIN"/>
    <property type="match status" value="1"/>
</dbReference>
<sequence>MRRLIFLSLVGGLGLAALMALGIWQIQRLAWKEDLLRTIEARIAAAPVALPEAPTQAQDRYRAVSVTGEVEAEELHVFWVTKTAETGYRIIAPLLTEDGRRVLLDRGFVPAAAKEGDRATGATSITGNLLWPDEGDWSTPPPEVDTNILYARDVAYMAERLGTEPVLVVARSASGDADVTPQPVTTAGIQNNHLQYAITWFSLALIWAAMTTYFLWRSRPKSEG</sequence>
<comment type="caution">
    <text evidence="6">Lacks conserved residue(s) required for the propagation of feature annotation.</text>
</comment>
<name>A0A2I7K5Z0_9RHOB</name>
<dbReference type="AlphaFoldDB" id="A0A2I7K5Z0"/>
<keyword evidence="4 6" id="KW-1133">Transmembrane helix</keyword>
<reference evidence="7 8" key="1">
    <citation type="journal article" date="2017" name="Front. Microbiol.">
        <title>Phaeobacter piscinae sp. nov., a species of the Roseobacter group and potential aquaculture probiont.</title>
        <authorList>
            <person name="Sonnenschein E.C."/>
            <person name="Phippen C.B.W."/>
            <person name="Nielsen K.F."/>
            <person name="Mateiu R.V."/>
            <person name="Melchiorsen J."/>
            <person name="Gram L."/>
            <person name="Overmann J."/>
            <person name="Freese H.M."/>
        </authorList>
    </citation>
    <scope>NUCLEOTIDE SEQUENCE [LARGE SCALE GENOMIC DNA]</scope>
    <source>
        <strain evidence="7 8">P88</strain>
    </source>
</reference>
<evidence type="ECO:0000256" key="4">
    <source>
        <dbReference type="ARBA" id="ARBA00022989"/>
    </source>
</evidence>
<evidence type="ECO:0000256" key="6">
    <source>
        <dbReference type="RuleBase" id="RU363076"/>
    </source>
</evidence>
<proteinExistence type="inferred from homology"/>
<reference evidence="7 8" key="2">
    <citation type="journal article" date="2017" name="Genome Biol. Evol.">
        <title>Trajectories and Drivers of Genome Evolution in Surface-Associated Marine Phaeobacter.</title>
        <authorList>
            <person name="Freese H.M."/>
            <person name="Sikorski J."/>
            <person name="Bunk B."/>
            <person name="Scheuner C."/>
            <person name="Meier-Kolthoff J.P."/>
            <person name="Sproer C."/>
            <person name="Gram L."/>
            <person name="Overmann J."/>
        </authorList>
    </citation>
    <scope>NUCLEOTIDE SEQUENCE [LARGE SCALE GENOMIC DNA]</scope>
    <source>
        <strain evidence="7 8">P88</strain>
    </source>
</reference>
<protein>
    <recommendedName>
        <fullName evidence="6">SURF1-like protein</fullName>
    </recommendedName>
</protein>
<dbReference type="PROSITE" id="PS50895">
    <property type="entry name" value="SURF1"/>
    <property type="match status" value="1"/>
</dbReference>
<dbReference type="InterPro" id="IPR045214">
    <property type="entry name" value="Surf1/Surf4"/>
</dbReference>
<evidence type="ECO:0000313" key="8">
    <source>
        <dbReference type="Proteomes" id="UP000236447"/>
    </source>
</evidence>
<dbReference type="InterPro" id="IPR002994">
    <property type="entry name" value="Surf1/Shy1"/>
</dbReference>
<comment type="subcellular location">
    <subcellularLocation>
        <location evidence="6">Cell membrane</location>
        <topology evidence="6">Multi-pass membrane protein</topology>
    </subcellularLocation>
    <subcellularLocation>
        <location evidence="1">Membrane</location>
    </subcellularLocation>
</comment>
<feature type="transmembrane region" description="Helical" evidence="6">
    <location>
        <begin position="197"/>
        <end position="216"/>
    </location>
</feature>